<evidence type="ECO:0000259" key="4">
    <source>
        <dbReference type="PROSITE" id="PS51459"/>
    </source>
</evidence>
<dbReference type="Gene3D" id="1.10.3290.10">
    <property type="entry name" value="Fido-like domain"/>
    <property type="match status" value="1"/>
</dbReference>
<keyword evidence="2" id="KW-0547">Nucleotide-binding</keyword>
<dbReference type="EMBL" id="JAAGWQ010000238">
    <property type="protein sequence ID" value="KAF5658455.1"/>
    <property type="molecule type" value="Genomic_DNA"/>
</dbReference>
<keyword evidence="2" id="KW-0067">ATP-binding</keyword>
<evidence type="ECO:0000313" key="6">
    <source>
        <dbReference type="Proteomes" id="UP000567885"/>
    </source>
</evidence>
<dbReference type="InterPro" id="IPR036597">
    <property type="entry name" value="Fido-like_dom_sf"/>
</dbReference>
<evidence type="ECO:0000256" key="1">
    <source>
        <dbReference type="PIRSR" id="PIRSR640198-1"/>
    </source>
</evidence>
<dbReference type="PANTHER" id="PTHR13504:SF38">
    <property type="entry name" value="FIDO DOMAIN-CONTAINING PROTEIN"/>
    <property type="match status" value="1"/>
</dbReference>
<feature type="compositionally biased region" description="Low complexity" evidence="3">
    <location>
        <begin position="22"/>
        <end position="34"/>
    </location>
</feature>
<proteinExistence type="predicted"/>
<dbReference type="OrthoDB" id="439046at2759"/>
<evidence type="ECO:0000313" key="5">
    <source>
        <dbReference type="EMBL" id="KAF5658455.1"/>
    </source>
</evidence>
<gene>
    <name evidence="5" type="ORF">FHETE_9879</name>
</gene>
<feature type="region of interest" description="Disordered" evidence="3">
    <location>
        <begin position="1"/>
        <end position="35"/>
    </location>
</feature>
<dbReference type="AlphaFoldDB" id="A0A8H5SWR0"/>
<dbReference type="Pfam" id="PF02661">
    <property type="entry name" value="Fic"/>
    <property type="match status" value="1"/>
</dbReference>
<evidence type="ECO:0000256" key="2">
    <source>
        <dbReference type="PIRSR" id="PIRSR640198-2"/>
    </source>
</evidence>
<keyword evidence="6" id="KW-1185">Reference proteome</keyword>
<dbReference type="SUPFAM" id="SSF140931">
    <property type="entry name" value="Fic-like"/>
    <property type="match status" value="1"/>
</dbReference>
<dbReference type="Proteomes" id="UP000567885">
    <property type="component" value="Unassembled WGS sequence"/>
</dbReference>
<reference evidence="5 6" key="1">
    <citation type="submission" date="2020-05" db="EMBL/GenBank/DDBJ databases">
        <title>Identification and distribution of gene clusters putatively required for synthesis of sphingolipid metabolism inhibitors in phylogenetically diverse species of the filamentous fungus Fusarium.</title>
        <authorList>
            <person name="Kim H.-S."/>
            <person name="Busman M."/>
            <person name="Brown D.W."/>
            <person name="Divon H."/>
            <person name="Uhlig S."/>
            <person name="Proctor R.H."/>
        </authorList>
    </citation>
    <scope>NUCLEOTIDE SEQUENCE [LARGE SCALE GENOMIC DNA]</scope>
    <source>
        <strain evidence="5 6">NRRL 20693</strain>
    </source>
</reference>
<feature type="binding site" evidence="2">
    <location>
        <begin position="305"/>
        <end position="312"/>
    </location>
    <ligand>
        <name>ATP</name>
        <dbReference type="ChEBI" id="CHEBI:30616"/>
    </ligand>
</feature>
<comment type="caution">
    <text evidence="5">The sequence shown here is derived from an EMBL/GenBank/DDBJ whole genome shotgun (WGS) entry which is preliminary data.</text>
</comment>
<sequence>MAFPSSPSHKRKPLGDLFDTTSSSSAAAPEPSSPVKRTKMLADLHRSVRQKWPSMRACNEVPITIRADTSYRTYAADQNPEALFEKATRYLGSMRNVDRTPEQQEILIKELHESIIHAIFGSNRIEGAGLGFDVTLHLCRKILRGEPVPDIDDRDPEYESKLLELYNHDKTLQGKPSQYVLRGRREIVQHMRAFQHIIHHFVILEEDMTESLVKDTHAILCKGVPIVDERYPDVPSEKYAGKYRTVAVGAGNTMFVMPKFVPVKMTEMCADLKKEIEEGEARGIDPFSLASKYSLKFVEIHPFQDGNGRMCRMILNSILLRYAGIVVPIGEREEDRVEYMDIKKRASRDMEGHGEYATFVLKKGARMIQKMKQKLHGKKSS</sequence>
<dbReference type="InterPro" id="IPR003812">
    <property type="entry name" value="Fido"/>
</dbReference>
<feature type="domain" description="Fido" evidence="4">
    <location>
        <begin position="208"/>
        <end position="362"/>
    </location>
</feature>
<name>A0A8H5SWR0_FUSHE</name>
<dbReference type="PANTHER" id="PTHR13504">
    <property type="entry name" value="FIDO DOMAIN-CONTAINING PROTEIN DDB_G0283145"/>
    <property type="match status" value="1"/>
</dbReference>
<organism evidence="5 6">
    <name type="scientific">Fusarium heterosporum</name>
    <dbReference type="NCBI Taxonomy" id="42747"/>
    <lineage>
        <taxon>Eukaryota</taxon>
        <taxon>Fungi</taxon>
        <taxon>Dikarya</taxon>
        <taxon>Ascomycota</taxon>
        <taxon>Pezizomycotina</taxon>
        <taxon>Sordariomycetes</taxon>
        <taxon>Hypocreomycetidae</taxon>
        <taxon>Hypocreales</taxon>
        <taxon>Nectriaceae</taxon>
        <taxon>Fusarium</taxon>
        <taxon>Fusarium heterosporum species complex</taxon>
    </lineage>
</organism>
<dbReference type="InterPro" id="IPR040198">
    <property type="entry name" value="Fido_containing"/>
</dbReference>
<dbReference type="PROSITE" id="PS51459">
    <property type="entry name" value="FIDO"/>
    <property type="match status" value="1"/>
</dbReference>
<dbReference type="GO" id="GO:0005524">
    <property type="term" value="F:ATP binding"/>
    <property type="evidence" value="ECO:0007669"/>
    <property type="project" value="UniProtKB-KW"/>
</dbReference>
<accession>A0A8H5SWR0</accession>
<evidence type="ECO:0000256" key="3">
    <source>
        <dbReference type="SAM" id="MobiDB-lite"/>
    </source>
</evidence>
<protein>
    <submittedName>
        <fullName evidence="5">Fic doc family</fullName>
    </submittedName>
</protein>
<feature type="active site" evidence="1">
    <location>
        <position position="301"/>
    </location>
</feature>